<gene>
    <name evidence="1" type="ORF">Sdiek1_2608</name>
</gene>
<proteinExistence type="predicted"/>
<sequence>MSRMKHLLEPKTIEKIISLNGYIEINNLRQLNLLDAKALSTKMNDYNLPTFSESDIYNLWCLGFINADAIYSKTSINLPDIEYIGNNYYDSKVYIDRRKPVVLEKYLSAFQNIPKYNESMKLYFHPYRCFVLYELAIKFFNSAAVPSYLMQNAEGYAQVIQWHLERFEKSMQNSISKDILSYFNTLVSLSTIIEPITHRIVYENISINYPHSFEQITLELEKLRNQTIELLQEIGEDRLVYYKNEFCQTAASLDSNNNLHLLIRLMRNNIRSHLKGQIAAAMQFKEASEGFRRIMEFMYEKEFPEEDACGYTTVNQQHKIKIYGHTRILDGNKKISNLFIRNLGLDFGIKINVYVEGETEFGAVKFVFNNENRVAVINLRGSFVEAKGKGLAFRESLRKDIDMQIYSFVVLDADKEDNLRVVKKAAENEDFFGEFLISNPDFEYGNLSTNELCQIVSTNDITKETLLEKTTECNSADDFFKVLYQLNSDFRSTYKKGEAWGATLAKYLLECYGDNDEKPFVHLVKTIYRTLNSNSYKYDFESLKTDSITGRLTNKSK</sequence>
<accession>A0A1Y0HNR7</accession>
<dbReference type="OrthoDB" id="6402001at2"/>
<keyword evidence="2" id="KW-1185">Reference proteome</keyword>
<dbReference type="KEGG" id="suls:Sdiek1_2608"/>
<organism evidence="1 2">
    <name type="scientific">Sulfurospirillum diekertiae</name>
    <dbReference type="NCBI Taxonomy" id="1854492"/>
    <lineage>
        <taxon>Bacteria</taxon>
        <taxon>Pseudomonadati</taxon>
        <taxon>Campylobacterota</taxon>
        <taxon>Epsilonproteobacteria</taxon>
        <taxon>Campylobacterales</taxon>
        <taxon>Sulfurospirillaceae</taxon>
        <taxon>Sulfurospirillum</taxon>
    </lineage>
</organism>
<dbReference type="EMBL" id="CP021416">
    <property type="protein sequence ID" value="ARU49757.1"/>
    <property type="molecule type" value="Genomic_DNA"/>
</dbReference>
<evidence type="ECO:0000313" key="1">
    <source>
        <dbReference type="EMBL" id="ARU49757.1"/>
    </source>
</evidence>
<name>A0A1Y0HNR7_9BACT</name>
<dbReference type="AlphaFoldDB" id="A0A1Y0HNR7"/>
<reference evidence="2" key="1">
    <citation type="submission" date="2017-05" db="EMBL/GenBank/DDBJ databases">
        <title>Dechlorination kinetics govern the competition between two new strains of the genus Sulfurospirillum.</title>
        <authorList>
            <person name="Buttet G.F."/>
            <person name="Murray A.M."/>
            <person name="Goris T."/>
            <person name="Burion M."/>
            <person name="Lin B."/>
            <person name="Rolle M."/>
            <person name="Maillard J."/>
        </authorList>
    </citation>
    <scope>NUCLEOTIDE SEQUENCE [LARGE SCALE GENOMIC DNA]</scope>
    <source>
        <strain evidence="2">SL2-1</strain>
    </source>
</reference>
<evidence type="ECO:0000313" key="2">
    <source>
        <dbReference type="Proteomes" id="UP000196005"/>
    </source>
</evidence>
<dbReference type="RefSeq" id="WP_087439451.1">
    <property type="nucleotide sequence ID" value="NZ_CP021416.1"/>
</dbReference>
<dbReference type="Proteomes" id="UP000196005">
    <property type="component" value="Chromosome"/>
</dbReference>
<protein>
    <submittedName>
        <fullName evidence="1">Uncharacterized protein</fullName>
    </submittedName>
</protein>